<dbReference type="AlphaFoldDB" id="A0A411DFC0"/>
<evidence type="ECO:0000259" key="14">
    <source>
        <dbReference type="PROSITE" id="PS51888"/>
    </source>
</evidence>
<evidence type="ECO:0000256" key="1">
    <source>
        <dbReference type="ARBA" id="ARBA00004613"/>
    </source>
</evidence>
<dbReference type="GO" id="GO:0046872">
    <property type="term" value="F:metal ion binding"/>
    <property type="evidence" value="ECO:0007669"/>
    <property type="project" value="UniProtKB-KW"/>
</dbReference>
<dbReference type="SMART" id="SM00020">
    <property type="entry name" value="Tryp_SPc"/>
    <property type="match status" value="1"/>
</dbReference>
<dbReference type="Gene3D" id="3.30.1640.30">
    <property type="match status" value="1"/>
</dbReference>
<keyword evidence="10" id="KW-0391">Immunity</keyword>
<keyword evidence="9" id="KW-0106">Calcium</keyword>
<dbReference type="PROSITE" id="PS51888">
    <property type="entry name" value="CLIP"/>
    <property type="match status" value="1"/>
</dbReference>
<dbReference type="Pfam" id="PF12032">
    <property type="entry name" value="CLIP"/>
    <property type="match status" value="1"/>
</dbReference>
<keyword evidence="5" id="KW-0479">Metal-binding</keyword>
<dbReference type="Pfam" id="PF00089">
    <property type="entry name" value="Trypsin"/>
    <property type="match status" value="2"/>
</dbReference>
<keyword evidence="11" id="KW-1015">Disulfide bond</keyword>
<evidence type="ECO:0000256" key="7">
    <source>
        <dbReference type="ARBA" id="ARBA00022801"/>
    </source>
</evidence>
<evidence type="ECO:0000256" key="10">
    <source>
        <dbReference type="ARBA" id="ARBA00022859"/>
    </source>
</evidence>
<keyword evidence="8" id="KW-0720">Serine protease</keyword>
<dbReference type="EMBL" id="MH301289">
    <property type="protein sequence ID" value="QBA18635.1"/>
    <property type="molecule type" value="mRNA"/>
</dbReference>
<keyword evidence="4" id="KW-0645">Protease</keyword>
<dbReference type="FunFam" id="3.30.1640.30:FF:000002">
    <property type="entry name" value="Spaetzle-processing enzyme"/>
    <property type="match status" value="1"/>
</dbReference>
<keyword evidence="6 12" id="KW-0732">Signal</keyword>
<evidence type="ECO:0000256" key="12">
    <source>
        <dbReference type="SAM" id="SignalP"/>
    </source>
</evidence>
<evidence type="ECO:0000256" key="9">
    <source>
        <dbReference type="ARBA" id="ARBA00022837"/>
    </source>
</evidence>
<feature type="signal peptide" evidence="12">
    <location>
        <begin position="1"/>
        <end position="19"/>
    </location>
</feature>
<dbReference type="CDD" id="cd00190">
    <property type="entry name" value="Tryp_SPc"/>
    <property type="match status" value="1"/>
</dbReference>
<dbReference type="Gene3D" id="2.40.10.10">
    <property type="entry name" value="Trypsin-like serine proteases"/>
    <property type="match status" value="1"/>
</dbReference>
<comment type="subcellular location">
    <subcellularLocation>
        <location evidence="1">Secreted</location>
    </subcellularLocation>
</comment>
<evidence type="ECO:0000256" key="4">
    <source>
        <dbReference type="ARBA" id="ARBA00022670"/>
    </source>
</evidence>
<evidence type="ECO:0000256" key="11">
    <source>
        <dbReference type="ARBA" id="ARBA00023157"/>
    </source>
</evidence>
<name>A0A411DFC0_LOCMI</name>
<sequence>MLLTYVCAAIVATTSFGVASLGGKVAADIRRINVKPAVNEEERGQCVHITSCPYLANLLMVEPKTPAQRILLSKSQCGLDNRVEGLVNRILVCCPQSMTGSGEYRFGTTPSDVANGTNTTLWEFPWMVLNRSDGPGLRFALDIDLSHRQFLDDQGIVQNRIIGGKGATIEEFPFMASLERHGRHLCSMCVVTPSWLITAGFCFFDIKTGDFVTVPQVYAIVAATSLLTNKETRECIQDQQIRAVRQIILHPKFNLKHPVPDLALVRAMPSLRLCEQLQPAHLPEPHMASPQYLHTNRRCYIAGWGEVSAKQYADRLSSVSVITGLCMVGPNLYTLPLLQKVTMPLLSLKDCLNKYPWASWLLEEEHICTLSLEGKDACWGDVGGPLVCDGFVVALVSAGVGCANKSNPTVYTRVDKHLRWIERTSDLWRMNLAPRQPKISIFTALGHLLMALAGFWHA</sequence>
<dbReference type="PANTHER" id="PTHR24253">
    <property type="entry name" value="TRANSMEMBRANE PROTEASE SERINE"/>
    <property type="match status" value="1"/>
</dbReference>
<proteinExistence type="evidence at transcript level"/>
<feature type="domain" description="Peptidase S1" evidence="13">
    <location>
        <begin position="161"/>
        <end position="426"/>
    </location>
</feature>
<feature type="domain" description="Clip" evidence="14">
    <location>
        <begin position="31"/>
        <end position="94"/>
    </location>
</feature>
<feature type="chain" id="PRO_5034689175" evidence="12">
    <location>
        <begin position="20"/>
        <end position="458"/>
    </location>
</feature>
<organism evidence="15">
    <name type="scientific">Locusta migratoria migratoria</name>
    <name type="common">Asiatic migratory locust</name>
    <dbReference type="NCBI Taxonomy" id="238695"/>
    <lineage>
        <taxon>Eukaryota</taxon>
        <taxon>Metazoa</taxon>
        <taxon>Ecdysozoa</taxon>
        <taxon>Arthropoda</taxon>
        <taxon>Hexapoda</taxon>
        <taxon>Insecta</taxon>
        <taxon>Pterygota</taxon>
        <taxon>Neoptera</taxon>
        <taxon>Polyneoptera</taxon>
        <taxon>Orthoptera</taxon>
        <taxon>Caelifera</taxon>
        <taxon>Acrididea</taxon>
        <taxon>Acridomorpha</taxon>
        <taxon>Acridoidea</taxon>
        <taxon>Acrididae</taxon>
        <taxon>Oedipodinae</taxon>
        <taxon>Locusta</taxon>
    </lineage>
</organism>
<evidence type="ECO:0000313" key="15">
    <source>
        <dbReference type="EMBL" id="QBA18635.1"/>
    </source>
</evidence>
<dbReference type="InterPro" id="IPR009003">
    <property type="entry name" value="Peptidase_S1_PA"/>
</dbReference>
<evidence type="ECO:0000256" key="8">
    <source>
        <dbReference type="ARBA" id="ARBA00022825"/>
    </source>
</evidence>
<dbReference type="InterPro" id="IPR001254">
    <property type="entry name" value="Trypsin_dom"/>
</dbReference>
<keyword evidence="2" id="KW-0964">Secreted</keyword>
<dbReference type="GO" id="GO:0005576">
    <property type="term" value="C:extracellular region"/>
    <property type="evidence" value="ECO:0007669"/>
    <property type="project" value="UniProtKB-SubCell"/>
</dbReference>
<dbReference type="GO" id="GO:0004252">
    <property type="term" value="F:serine-type endopeptidase activity"/>
    <property type="evidence" value="ECO:0007669"/>
    <property type="project" value="InterPro"/>
</dbReference>
<dbReference type="InterPro" id="IPR043504">
    <property type="entry name" value="Peptidase_S1_PA_chymotrypsin"/>
</dbReference>
<keyword evidence="3" id="KW-0399">Innate immunity</keyword>
<dbReference type="SMART" id="SM00680">
    <property type="entry name" value="CLIP"/>
    <property type="match status" value="1"/>
</dbReference>
<dbReference type="PROSITE" id="PS50240">
    <property type="entry name" value="TRYPSIN_DOM"/>
    <property type="match status" value="1"/>
</dbReference>
<evidence type="ECO:0000259" key="13">
    <source>
        <dbReference type="PROSITE" id="PS50240"/>
    </source>
</evidence>
<keyword evidence="7" id="KW-0378">Hydrolase</keyword>
<evidence type="ECO:0000256" key="2">
    <source>
        <dbReference type="ARBA" id="ARBA00022525"/>
    </source>
</evidence>
<dbReference type="GO" id="GO:0045087">
    <property type="term" value="P:innate immune response"/>
    <property type="evidence" value="ECO:0007669"/>
    <property type="project" value="UniProtKB-KW"/>
</dbReference>
<dbReference type="PANTHER" id="PTHR24253:SF153">
    <property type="entry name" value="SERINE PROTEASE HEPSIN"/>
    <property type="match status" value="1"/>
</dbReference>
<reference evidence="15" key="1">
    <citation type="submission" date="2018-05" db="EMBL/GenBank/DDBJ databases">
        <title>Expression level of different genes in locusta.</title>
        <authorList>
            <person name="Wang Y."/>
        </authorList>
    </citation>
    <scope>NUCLEOTIDE SEQUENCE</scope>
</reference>
<accession>A0A411DFC0</accession>
<evidence type="ECO:0000256" key="3">
    <source>
        <dbReference type="ARBA" id="ARBA00022588"/>
    </source>
</evidence>
<dbReference type="InterPro" id="IPR038565">
    <property type="entry name" value="CLIP_sf"/>
</dbReference>
<dbReference type="SUPFAM" id="SSF50494">
    <property type="entry name" value="Trypsin-like serine proteases"/>
    <property type="match status" value="1"/>
</dbReference>
<evidence type="ECO:0000256" key="6">
    <source>
        <dbReference type="ARBA" id="ARBA00022729"/>
    </source>
</evidence>
<protein>
    <submittedName>
        <fullName evidence="15">SPE-like protein</fullName>
    </submittedName>
</protein>
<dbReference type="InterPro" id="IPR022700">
    <property type="entry name" value="CLIP"/>
</dbReference>
<dbReference type="GO" id="GO:0006508">
    <property type="term" value="P:proteolysis"/>
    <property type="evidence" value="ECO:0007669"/>
    <property type="project" value="UniProtKB-KW"/>
</dbReference>
<evidence type="ECO:0000256" key="5">
    <source>
        <dbReference type="ARBA" id="ARBA00022723"/>
    </source>
</evidence>